<accession>A0A7V3ZV92</accession>
<dbReference type="PANTHER" id="PTHR39966:SF1">
    <property type="entry name" value="HEMERYTHRIN-LIKE DOMAIN-CONTAINING PROTEIN"/>
    <property type="match status" value="1"/>
</dbReference>
<dbReference type="EMBL" id="DTDR01000114">
    <property type="protein sequence ID" value="HGK63814.1"/>
    <property type="molecule type" value="Genomic_DNA"/>
</dbReference>
<protein>
    <recommendedName>
        <fullName evidence="1">Hemerythrin-like domain-containing protein</fullName>
    </recommendedName>
</protein>
<comment type="caution">
    <text evidence="2">The sequence shown here is derived from an EMBL/GenBank/DDBJ whole genome shotgun (WGS) entry which is preliminary data.</text>
</comment>
<reference evidence="2" key="1">
    <citation type="journal article" date="2020" name="mSystems">
        <title>Genome- and Community-Level Interaction Insights into Carbon Utilization and Element Cycling Functions of Hydrothermarchaeota in Hydrothermal Sediment.</title>
        <authorList>
            <person name="Zhou Z."/>
            <person name="Liu Y."/>
            <person name="Xu W."/>
            <person name="Pan J."/>
            <person name="Luo Z.H."/>
            <person name="Li M."/>
        </authorList>
    </citation>
    <scope>NUCLEOTIDE SEQUENCE [LARGE SCALE GENOMIC DNA]</scope>
    <source>
        <strain evidence="2">SpSt-697</strain>
    </source>
</reference>
<name>A0A7V3ZV92_UNCW3</name>
<dbReference type="PANTHER" id="PTHR39966">
    <property type="entry name" value="BLL2471 PROTEIN-RELATED"/>
    <property type="match status" value="1"/>
</dbReference>
<proteinExistence type="predicted"/>
<gene>
    <name evidence="2" type="ORF">ENU74_04400</name>
</gene>
<feature type="domain" description="Hemerythrin-like" evidence="1">
    <location>
        <begin position="6"/>
        <end position="128"/>
    </location>
</feature>
<sequence length="169" mass="20461">MPEFTFLEILKKEHFLIERALRTMTLLIVKDQYLEREFQLVYQIIKDFVEDNHCAKEEEILFPLIREYEIDAQLVMVNESEKRKEIIETLEKGLKDLDKEKFLVGLQDFIEIFARHIFKEEGLIFPACEALLPSDINEKIVKDFKEYERDNRDYDYFLKIVEDLEKIIF</sequence>
<evidence type="ECO:0000313" key="2">
    <source>
        <dbReference type="EMBL" id="HGK63814.1"/>
    </source>
</evidence>
<organism evidence="2">
    <name type="scientific">candidate division WOR-3 bacterium</name>
    <dbReference type="NCBI Taxonomy" id="2052148"/>
    <lineage>
        <taxon>Bacteria</taxon>
        <taxon>Bacteria division WOR-3</taxon>
    </lineage>
</organism>
<dbReference type="Pfam" id="PF01814">
    <property type="entry name" value="Hemerythrin"/>
    <property type="match status" value="1"/>
</dbReference>
<dbReference type="Gene3D" id="1.20.120.520">
    <property type="entry name" value="nmb1532 protein domain like"/>
    <property type="match status" value="1"/>
</dbReference>
<dbReference type="AlphaFoldDB" id="A0A7V3ZV92"/>
<dbReference type="InterPro" id="IPR012312">
    <property type="entry name" value="Hemerythrin-like"/>
</dbReference>
<dbReference type="GO" id="GO:0005886">
    <property type="term" value="C:plasma membrane"/>
    <property type="evidence" value="ECO:0007669"/>
    <property type="project" value="TreeGrafter"/>
</dbReference>
<evidence type="ECO:0000259" key="1">
    <source>
        <dbReference type="Pfam" id="PF01814"/>
    </source>
</evidence>